<dbReference type="EMBL" id="QGNW01001173">
    <property type="protein sequence ID" value="RVW52108.1"/>
    <property type="molecule type" value="Genomic_DNA"/>
</dbReference>
<accession>A0A438EWL3</accession>
<evidence type="ECO:0000313" key="3">
    <source>
        <dbReference type="Proteomes" id="UP000288805"/>
    </source>
</evidence>
<evidence type="ECO:0000256" key="1">
    <source>
        <dbReference type="SAM" id="MobiDB-lite"/>
    </source>
</evidence>
<gene>
    <name evidence="2" type="ORF">CK203_095075</name>
</gene>
<sequence length="39" mass="4476">MIPGFQQYEKTITTPCGYGDPNNTPNENDMQPFCYSLME</sequence>
<evidence type="ECO:0000313" key="2">
    <source>
        <dbReference type="EMBL" id="RVW52108.1"/>
    </source>
</evidence>
<dbReference type="AlphaFoldDB" id="A0A438EWL3"/>
<proteinExistence type="predicted"/>
<dbReference type="Proteomes" id="UP000288805">
    <property type="component" value="Unassembled WGS sequence"/>
</dbReference>
<comment type="caution">
    <text evidence="2">The sequence shown here is derived from an EMBL/GenBank/DDBJ whole genome shotgun (WGS) entry which is preliminary data.</text>
</comment>
<feature type="region of interest" description="Disordered" evidence="1">
    <location>
        <begin position="11"/>
        <end position="31"/>
    </location>
</feature>
<name>A0A438EWL3_VITVI</name>
<protein>
    <submittedName>
        <fullName evidence="2">Uncharacterized protein</fullName>
    </submittedName>
</protein>
<reference evidence="2 3" key="1">
    <citation type="journal article" date="2018" name="PLoS Genet.">
        <title>Population sequencing reveals clonal diversity and ancestral inbreeding in the grapevine cultivar Chardonnay.</title>
        <authorList>
            <person name="Roach M.J."/>
            <person name="Johnson D.L."/>
            <person name="Bohlmann J."/>
            <person name="van Vuuren H.J."/>
            <person name="Jones S.J."/>
            <person name="Pretorius I.S."/>
            <person name="Schmidt S.A."/>
            <person name="Borneman A.R."/>
        </authorList>
    </citation>
    <scope>NUCLEOTIDE SEQUENCE [LARGE SCALE GENOMIC DNA]</scope>
    <source>
        <strain evidence="3">cv. Chardonnay</strain>
        <tissue evidence="2">Leaf</tissue>
    </source>
</reference>
<organism evidence="2 3">
    <name type="scientific">Vitis vinifera</name>
    <name type="common">Grape</name>
    <dbReference type="NCBI Taxonomy" id="29760"/>
    <lineage>
        <taxon>Eukaryota</taxon>
        <taxon>Viridiplantae</taxon>
        <taxon>Streptophyta</taxon>
        <taxon>Embryophyta</taxon>
        <taxon>Tracheophyta</taxon>
        <taxon>Spermatophyta</taxon>
        <taxon>Magnoliopsida</taxon>
        <taxon>eudicotyledons</taxon>
        <taxon>Gunneridae</taxon>
        <taxon>Pentapetalae</taxon>
        <taxon>rosids</taxon>
        <taxon>Vitales</taxon>
        <taxon>Vitaceae</taxon>
        <taxon>Viteae</taxon>
        <taxon>Vitis</taxon>
    </lineage>
</organism>